<dbReference type="CDD" id="cd11608">
    <property type="entry name" value="eIF2D_C"/>
    <property type="match status" value="1"/>
</dbReference>
<dbReference type="GO" id="GO:0003743">
    <property type="term" value="F:translation initiation factor activity"/>
    <property type="evidence" value="ECO:0007669"/>
    <property type="project" value="UniProtKB-KW"/>
</dbReference>
<feature type="compositionally biased region" description="Basic and acidic residues" evidence="1">
    <location>
        <begin position="227"/>
        <end position="242"/>
    </location>
</feature>
<keyword evidence="3" id="KW-0396">Initiation factor</keyword>
<dbReference type="InterPro" id="IPR001950">
    <property type="entry name" value="SUI1"/>
</dbReference>
<keyword evidence="3" id="KW-0648">Protein biosynthesis</keyword>
<evidence type="ECO:0000259" key="2">
    <source>
        <dbReference type="PROSITE" id="PS50296"/>
    </source>
</evidence>
<dbReference type="InterPro" id="IPR048248">
    <property type="entry name" value="PUA_eIF2d-like"/>
</dbReference>
<feature type="compositionally biased region" description="Basic and acidic residues" evidence="1">
    <location>
        <begin position="371"/>
        <end position="381"/>
    </location>
</feature>
<keyword evidence="4" id="KW-1185">Reference proteome</keyword>
<dbReference type="CDD" id="cd21156">
    <property type="entry name" value="PUA_eIF2d-like"/>
    <property type="match status" value="1"/>
</dbReference>
<dbReference type="Pfam" id="PF26292">
    <property type="entry name" value="PUA_elF2D"/>
    <property type="match status" value="1"/>
</dbReference>
<dbReference type="PROSITE" id="PS50890">
    <property type="entry name" value="PUA"/>
    <property type="match status" value="1"/>
</dbReference>
<accession>A0A0M0JEN5</accession>
<dbReference type="PANTHER" id="PTHR12217">
    <property type="entry name" value="EUKARYOTIC TRANSLATION INITIATION FACTOR 2D"/>
    <property type="match status" value="1"/>
</dbReference>
<feature type="region of interest" description="Disordered" evidence="1">
    <location>
        <begin position="438"/>
        <end position="464"/>
    </location>
</feature>
<reference evidence="4" key="1">
    <citation type="journal article" date="2015" name="PLoS Genet.">
        <title>Genome Sequence and Transcriptome Analyses of Chrysochromulina tobin: Metabolic Tools for Enhanced Algal Fitness in the Prominent Order Prymnesiales (Haptophyceae).</title>
        <authorList>
            <person name="Hovde B.T."/>
            <person name="Deodato C.R."/>
            <person name="Hunsperger H.M."/>
            <person name="Ryken S.A."/>
            <person name="Yost W."/>
            <person name="Jha R.K."/>
            <person name="Patterson J."/>
            <person name="Monnat R.J. Jr."/>
            <person name="Barlow S.B."/>
            <person name="Starkenburg S.R."/>
            <person name="Cattolico R.A."/>
        </authorList>
    </citation>
    <scope>NUCLEOTIDE SEQUENCE</scope>
    <source>
        <strain evidence="4">CCMP291</strain>
    </source>
</reference>
<gene>
    <name evidence="3" type="ORF">Ctob_005398</name>
</gene>
<feature type="region of interest" description="Disordered" evidence="1">
    <location>
        <begin position="206"/>
        <end position="252"/>
    </location>
</feature>
<dbReference type="InterPro" id="IPR039759">
    <property type="entry name" value="eIF2D_SUI1"/>
</dbReference>
<dbReference type="PANTHER" id="PTHR12217:SF4">
    <property type="entry name" value="EUKARYOTIC TRANSLATION INITIATION FACTOR 2D"/>
    <property type="match status" value="1"/>
</dbReference>
<feature type="compositionally biased region" description="Low complexity" evidence="1">
    <location>
        <begin position="450"/>
        <end position="464"/>
    </location>
</feature>
<organism evidence="3 4">
    <name type="scientific">Chrysochromulina tobinii</name>
    <dbReference type="NCBI Taxonomy" id="1460289"/>
    <lineage>
        <taxon>Eukaryota</taxon>
        <taxon>Haptista</taxon>
        <taxon>Haptophyta</taxon>
        <taxon>Prymnesiophyceae</taxon>
        <taxon>Prymnesiales</taxon>
        <taxon>Chrysochromulinaceae</taxon>
        <taxon>Chrysochromulina</taxon>
    </lineage>
</organism>
<dbReference type="PROSITE" id="PS50296">
    <property type="entry name" value="SUI1"/>
    <property type="match status" value="1"/>
</dbReference>
<dbReference type="InterPro" id="IPR036877">
    <property type="entry name" value="SUI1_dom_sf"/>
</dbReference>
<dbReference type="InterPro" id="IPR015947">
    <property type="entry name" value="PUA-like_sf"/>
</dbReference>
<evidence type="ECO:0000256" key="1">
    <source>
        <dbReference type="SAM" id="MobiDB-lite"/>
    </source>
</evidence>
<dbReference type="OrthoDB" id="199771at2759"/>
<dbReference type="Gene3D" id="3.10.400.20">
    <property type="match status" value="1"/>
</dbReference>
<dbReference type="AlphaFoldDB" id="A0A0M0JEN5"/>
<comment type="caution">
    <text evidence="3">The sequence shown here is derived from an EMBL/GenBank/DDBJ whole genome shotgun (WGS) entry which is preliminary data.</text>
</comment>
<dbReference type="InterPro" id="IPR041366">
    <property type="entry name" value="Pre-PUA"/>
</dbReference>
<feature type="region of interest" description="Disordered" evidence="1">
    <location>
        <begin position="367"/>
        <end position="391"/>
    </location>
</feature>
<dbReference type="SUPFAM" id="SSF88697">
    <property type="entry name" value="PUA domain-like"/>
    <property type="match status" value="1"/>
</dbReference>
<dbReference type="InterPro" id="IPR039757">
    <property type="entry name" value="EIF2D"/>
</dbReference>
<protein>
    <submittedName>
        <fullName evidence="3">Eukaryotic translation initiation factor 2d-like protein</fullName>
    </submittedName>
</protein>
<name>A0A0M0JEN5_9EUKA</name>
<dbReference type="Pfam" id="PF25304">
    <property type="entry name" value="WHD_eIF2D"/>
    <property type="match status" value="1"/>
</dbReference>
<dbReference type="Gene3D" id="3.30.780.10">
    <property type="entry name" value="SUI1-like domain"/>
    <property type="match status" value="1"/>
</dbReference>
<proteinExistence type="predicted"/>
<dbReference type="Pfam" id="PF17832">
    <property type="entry name" value="Pre-PUA"/>
    <property type="match status" value="1"/>
</dbReference>
<feature type="domain" description="SUI1" evidence="2">
    <location>
        <begin position="701"/>
        <end position="769"/>
    </location>
</feature>
<dbReference type="EMBL" id="JWZX01003024">
    <property type="protein sequence ID" value="KOO25046.1"/>
    <property type="molecule type" value="Genomic_DNA"/>
</dbReference>
<evidence type="ECO:0000313" key="3">
    <source>
        <dbReference type="EMBL" id="KOO25046.1"/>
    </source>
</evidence>
<dbReference type="GO" id="GO:0001731">
    <property type="term" value="P:formation of translation preinitiation complex"/>
    <property type="evidence" value="ECO:0007669"/>
    <property type="project" value="InterPro"/>
</dbReference>
<feature type="compositionally biased region" description="Acidic residues" evidence="1">
    <location>
        <begin position="213"/>
        <end position="226"/>
    </location>
</feature>
<dbReference type="Pfam" id="PF01253">
    <property type="entry name" value="SUI1"/>
    <property type="match status" value="1"/>
</dbReference>
<evidence type="ECO:0000313" key="4">
    <source>
        <dbReference type="Proteomes" id="UP000037460"/>
    </source>
</evidence>
<dbReference type="SUPFAM" id="SSF55159">
    <property type="entry name" value="eIF1-like"/>
    <property type="match status" value="1"/>
</dbReference>
<sequence length="788" mass="82742">MSNVFKAESKITTQSILGKADVKRLRSQLMEEFPLLTKKMLDKVLRVKEETDVHLLKCSNGTHLYVPGDGPAAFFDDGFGAVFPTLFTLWMLPSIIPELVTHGPVSKFLLPKERGAGADMMLPGVIVPDGGLGKFAAGQKRCIRVEGNDAPFAVGKMLVSSDEVAKTGMKGKGMAVLHVYRDSLWSYGGRKVPNDGFLADEIAASSGTGAAAGEDEDEDEDDEEDDEPRKGERRSGERRSGEARASGPVEAVGEMDPDALMEYCFWAAFKTTCTDSELPLTADKFYLNHMQPARPAGQPTLDAKKTSYKQVGKFIKHMHKQKWCNVRDVKNIITILSVDRSSAAYEAFELLGTSAAKAKEEVSAAGAAGGAREEAKDEPLRTKPPVVTDLWQPNSYTKPLFEAVGKKDKSATYTLGEAHAALEQYIRTKLVLGGAHSDDADGGAGGEGGPAASATGGDGASASAEGPPEVCGFLRYAAGMPSAEAAAAADALATEGFDSVAALQAGSLNAAELSKLGVPEAYAAPLANVLAGNAPDVVRAWLVSSGGVADDATAVQIAAALAADGFDSLGALAVGALTVDELQTYGAGATTANAIVDAIATLKLLDGTPTPPPAPSAGGSVGTGLPDFDPAAVPLDELLLNALVKLAGGAKKGTTFATHMSLAELKASLKERMTAFHRVEVQGEAPSIRKGALKPISIEMKRAAGHNKTHVSGLESFCISPQAVSDALKVKLGCTTAVLKLPGNNTKDVEVLLQGHCVNEVCDYLRDVYCIEKQWIELKLKESKRSNT</sequence>
<dbReference type="InterPro" id="IPR057429">
    <property type="entry name" value="WH_eIF2D"/>
</dbReference>
<dbReference type="Proteomes" id="UP000037460">
    <property type="component" value="Unassembled WGS sequence"/>
</dbReference>